<evidence type="ECO:0000259" key="5">
    <source>
        <dbReference type="Pfam" id="PF02826"/>
    </source>
</evidence>
<protein>
    <submittedName>
        <fullName evidence="6">Lactate dehydrogenase-like 2-hydroxyacid dehydrogenase</fullName>
    </submittedName>
</protein>
<dbReference type="InterPro" id="IPR050223">
    <property type="entry name" value="D-isomer_2-hydroxyacid_DH"/>
</dbReference>
<comment type="similarity">
    <text evidence="3">Belongs to the D-isomer specific 2-hydroxyacid dehydrogenase family.</text>
</comment>
<dbReference type="Gene3D" id="3.40.50.720">
    <property type="entry name" value="NAD(P)-binding Rossmann-like Domain"/>
    <property type="match status" value="2"/>
</dbReference>
<dbReference type="InterPro" id="IPR036291">
    <property type="entry name" value="NAD(P)-bd_dom_sf"/>
</dbReference>
<evidence type="ECO:0000256" key="3">
    <source>
        <dbReference type="RuleBase" id="RU003719"/>
    </source>
</evidence>
<dbReference type="Pfam" id="PF00389">
    <property type="entry name" value="2-Hacid_dh"/>
    <property type="match status" value="1"/>
</dbReference>
<evidence type="ECO:0000313" key="6">
    <source>
        <dbReference type="EMBL" id="MDQ0471943.1"/>
    </source>
</evidence>
<evidence type="ECO:0000256" key="1">
    <source>
        <dbReference type="ARBA" id="ARBA00023002"/>
    </source>
</evidence>
<keyword evidence="7" id="KW-1185">Reference proteome</keyword>
<dbReference type="RefSeq" id="WP_307277906.1">
    <property type="nucleotide sequence ID" value="NZ_JAUSVX010000010.1"/>
</dbReference>
<dbReference type="Pfam" id="PF02826">
    <property type="entry name" value="2-Hacid_dh_C"/>
    <property type="match status" value="1"/>
</dbReference>
<comment type="caution">
    <text evidence="6">The sequence shown here is derived from an EMBL/GenBank/DDBJ whole genome shotgun (WGS) entry which is preliminary data.</text>
</comment>
<dbReference type="SUPFAM" id="SSF51735">
    <property type="entry name" value="NAD(P)-binding Rossmann-fold domains"/>
    <property type="match status" value="1"/>
</dbReference>
<keyword evidence="1 3" id="KW-0560">Oxidoreductase</keyword>
<dbReference type="EMBL" id="JAUSVX010000010">
    <property type="protein sequence ID" value="MDQ0471943.1"/>
    <property type="molecule type" value="Genomic_DNA"/>
</dbReference>
<evidence type="ECO:0000256" key="2">
    <source>
        <dbReference type="ARBA" id="ARBA00023027"/>
    </source>
</evidence>
<dbReference type="InterPro" id="IPR006139">
    <property type="entry name" value="D-isomer_2_OHA_DH_cat_dom"/>
</dbReference>
<dbReference type="CDD" id="cd12156">
    <property type="entry name" value="HPPR"/>
    <property type="match status" value="1"/>
</dbReference>
<organism evidence="6 7">
    <name type="scientific">Labrys wisconsinensis</name>
    <dbReference type="NCBI Taxonomy" id="425677"/>
    <lineage>
        <taxon>Bacteria</taxon>
        <taxon>Pseudomonadati</taxon>
        <taxon>Pseudomonadota</taxon>
        <taxon>Alphaproteobacteria</taxon>
        <taxon>Hyphomicrobiales</taxon>
        <taxon>Xanthobacteraceae</taxon>
        <taxon>Labrys</taxon>
    </lineage>
</organism>
<feature type="domain" description="D-isomer specific 2-hydroxyacid dehydrogenase catalytic" evidence="4">
    <location>
        <begin position="14"/>
        <end position="316"/>
    </location>
</feature>
<evidence type="ECO:0000259" key="4">
    <source>
        <dbReference type="Pfam" id="PF00389"/>
    </source>
</evidence>
<dbReference type="Proteomes" id="UP001242480">
    <property type="component" value="Unassembled WGS sequence"/>
</dbReference>
<proteinExistence type="inferred from homology"/>
<feature type="domain" description="D-isomer specific 2-hydroxyacid dehydrogenase NAD-binding" evidence="5">
    <location>
        <begin position="112"/>
        <end position="285"/>
    </location>
</feature>
<evidence type="ECO:0000313" key="7">
    <source>
        <dbReference type="Proteomes" id="UP001242480"/>
    </source>
</evidence>
<dbReference type="PANTHER" id="PTHR10996:SF178">
    <property type="entry name" value="2-HYDROXYACID DEHYDROGENASE YGL185C-RELATED"/>
    <property type="match status" value="1"/>
</dbReference>
<sequence length="316" mass="33513">MTPDASAAKPGLLLLDRFNQTTENRFAESFDVHRSYEPGFSLEKYAADIVAIATSGAKGAPNEVVEHLPRLRIVSIRGVGTDAVDLQLTHRHGIVVTTTPNLLTDDVADLALALLLACARRLCQADRFVRAGGWKPGSALPLGRKVTGMRVGIVGLGRVGRAIARRLEAFRATIRYSDIQAFEDVPYAFAPTVLALAQGCDALILAASGGPASFRIVDRAVLGALGPQGLLINVARGSLVDEQALVEALVEHRLGGAGLDVFVDEPNVPSALLGLDRVVLQPHRASATEDTRQAMETLVLDNLLAHFAGEPLVGVV</sequence>
<keyword evidence="2" id="KW-0520">NAD</keyword>
<dbReference type="PANTHER" id="PTHR10996">
    <property type="entry name" value="2-HYDROXYACID DEHYDROGENASE-RELATED"/>
    <property type="match status" value="1"/>
</dbReference>
<name>A0ABU0JEV3_9HYPH</name>
<reference evidence="6 7" key="1">
    <citation type="submission" date="2023-07" db="EMBL/GenBank/DDBJ databases">
        <title>Genomic Encyclopedia of Type Strains, Phase IV (KMG-IV): sequencing the most valuable type-strain genomes for metagenomic binning, comparative biology and taxonomic classification.</title>
        <authorList>
            <person name="Goeker M."/>
        </authorList>
    </citation>
    <scope>NUCLEOTIDE SEQUENCE [LARGE SCALE GENOMIC DNA]</scope>
    <source>
        <strain evidence="6 7">DSM 19619</strain>
    </source>
</reference>
<accession>A0ABU0JEV3</accession>
<gene>
    <name evidence="6" type="ORF">QO011_004970</name>
</gene>
<dbReference type="SUPFAM" id="SSF52283">
    <property type="entry name" value="Formate/glycerate dehydrogenase catalytic domain-like"/>
    <property type="match status" value="1"/>
</dbReference>
<dbReference type="InterPro" id="IPR006140">
    <property type="entry name" value="D-isomer_DH_NAD-bd"/>
</dbReference>